<reference evidence="4" key="2">
    <citation type="journal article" date="2021" name="Genome Biol. Evol.">
        <title>Developing a high-quality reference genome for a parasitic bivalve with doubly uniparental inheritance (Bivalvia: Unionida).</title>
        <authorList>
            <person name="Smith C.H."/>
        </authorList>
    </citation>
    <scope>NUCLEOTIDE SEQUENCE</scope>
    <source>
        <strain evidence="4">CHS0354</strain>
        <tissue evidence="4">Mantle</tissue>
    </source>
</reference>
<dbReference type="Proteomes" id="UP001195483">
    <property type="component" value="Unassembled WGS sequence"/>
</dbReference>
<feature type="compositionally biased region" description="Basic and acidic residues" evidence="2">
    <location>
        <begin position="783"/>
        <end position="793"/>
    </location>
</feature>
<comment type="caution">
    <text evidence="4">The sequence shown here is derived from an EMBL/GenBank/DDBJ whole genome shotgun (WGS) entry which is preliminary data.</text>
</comment>
<feature type="compositionally biased region" description="Low complexity" evidence="2">
    <location>
        <begin position="768"/>
        <end position="782"/>
    </location>
</feature>
<organism evidence="4 5">
    <name type="scientific">Potamilus streckersoni</name>
    <dbReference type="NCBI Taxonomy" id="2493646"/>
    <lineage>
        <taxon>Eukaryota</taxon>
        <taxon>Metazoa</taxon>
        <taxon>Spiralia</taxon>
        <taxon>Lophotrochozoa</taxon>
        <taxon>Mollusca</taxon>
        <taxon>Bivalvia</taxon>
        <taxon>Autobranchia</taxon>
        <taxon>Heteroconchia</taxon>
        <taxon>Palaeoheterodonta</taxon>
        <taxon>Unionida</taxon>
        <taxon>Unionoidea</taxon>
        <taxon>Unionidae</taxon>
        <taxon>Ambleminae</taxon>
        <taxon>Lampsilini</taxon>
        <taxon>Potamilus</taxon>
    </lineage>
</organism>
<dbReference type="AlphaFoldDB" id="A0AAE0WCY6"/>
<keyword evidence="1" id="KW-0175">Coiled coil</keyword>
<feature type="coiled-coil region" evidence="1">
    <location>
        <begin position="601"/>
        <end position="678"/>
    </location>
</feature>
<name>A0AAE0WCY6_9BIVA</name>
<evidence type="ECO:0000259" key="3">
    <source>
        <dbReference type="Pfam" id="PF20155"/>
    </source>
</evidence>
<dbReference type="EMBL" id="JAEAOA010000469">
    <property type="protein sequence ID" value="KAK3608775.1"/>
    <property type="molecule type" value="Genomic_DNA"/>
</dbReference>
<keyword evidence="5" id="KW-1185">Reference proteome</keyword>
<protein>
    <recommendedName>
        <fullName evidence="3">Tape measure protein N-terminal domain-containing protein</fullName>
    </recommendedName>
</protein>
<feature type="compositionally biased region" description="Gly residues" evidence="2">
    <location>
        <begin position="756"/>
        <end position="767"/>
    </location>
</feature>
<proteinExistence type="predicted"/>
<evidence type="ECO:0000313" key="5">
    <source>
        <dbReference type="Proteomes" id="UP001195483"/>
    </source>
</evidence>
<feature type="region of interest" description="Disordered" evidence="2">
    <location>
        <begin position="755"/>
        <end position="807"/>
    </location>
</feature>
<dbReference type="Pfam" id="PF20155">
    <property type="entry name" value="TMP_3"/>
    <property type="match status" value="1"/>
</dbReference>
<feature type="region of interest" description="Disordered" evidence="2">
    <location>
        <begin position="457"/>
        <end position="482"/>
    </location>
</feature>
<evidence type="ECO:0000256" key="1">
    <source>
        <dbReference type="SAM" id="Coils"/>
    </source>
</evidence>
<feature type="domain" description="Tape measure protein N-terminal" evidence="3">
    <location>
        <begin position="64"/>
        <end position="253"/>
    </location>
</feature>
<evidence type="ECO:0000256" key="2">
    <source>
        <dbReference type="SAM" id="MobiDB-lite"/>
    </source>
</evidence>
<sequence length="832" mass="91348">MKEYSVKLILDADGLRLEQETEKAGKSIKKLDRDTDALSRTFDGVKKAAGVLLAAFAVFETVRGFLMTADSVKALENRLRDATRTTHDFDAVYRQLADNAVRSGAALENSVEVFQRLAGGGAALGKTNSEILKLTALTEKLAALSGASAEAQKNGLTQFAQAMSAGTVRAEEYNSVMENLPSLAYAIADGLGVGTGHLRQMVINGELLSRDVFDAIIKQSGEINARFENTEITMGRGWQSLLTGAGQFIGALDTAADGTSRIEVFNHAAKKVQAWTQSTELTEKTLRKIADIEAERIKITQEEKDAVIGEIQQRRAFLASQINAEEARARTGSFFALIANHYLKQYREEMERLTQQAEKLSAVSVKASGKAEKIADTSEGDKFRGKTALLSEKAVSDYRGAIAKEKERYREEVKVIETEGRKLLESKQITDDDYRAREKAAHAAHRQELADITRKYTEQEKGEREKKLRQQEDAARKADDEYARTENARAELIYIAAKASADADTDSAQRRRLLRETEERRELDDMEKKYAGFTVLHEEYEAAKKAVADRYAAERKAEEEQTQSAILSRRAALDSEYTLLAKNNAAAADPDNPDAQKDAALEALRQQQEKEKAQINSHYQELRELTAQNSVLGAEQEAFLKEQQENHLAEIGIKYKRLEEKTKEALEKEALMKRAQNARAFAGYMSGISSQLSQTNRQEFELAKTMRTAEAVINTYAAANQALASYPPPWGAAAAAAVITSGLLNVRNIQQTQFNSGGGVSAPGGGALPPSGNSSAGSGSPADPEKDRSKNVRIEIVGNGGRLSDDEVRELTERIDEQLGNGVSVKYISKAA</sequence>
<evidence type="ECO:0000313" key="4">
    <source>
        <dbReference type="EMBL" id="KAK3608775.1"/>
    </source>
</evidence>
<gene>
    <name evidence="4" type="ORF">CHS0354_006816</name>
</gene>
<reference evidence="4" key="1">
    <citation type="journal article" date="2021" name="Genome Biol. Evol.">
        <title>A High-Quality Reference Genome for a Parasitic Bivalve with Doubly Uniparental Inheritance (Bivalvia: Unionida).</title>
        <authorList>
            <person name="Smith C.H."/>
        </authorList>
    </citation>
    <scope>NUCLEOTIDE SEQUENCE</scope>
    <source>
        <strain evidence="4">CHS0354</strain>
    </source>
</reference>
<dbReference type="NCBIfam" id="TIGR02675">
    <property type="entry name" value="tape_meas_nterm"/>
    <property type="match status" value="1"/>
</dbReference>
<reference evidence="4" key="3">
    <citation type="submission" date="2023-05" db="EMBL/GenBank/DDBJ databases">
        <authorList>
            <person name="Smith C.H."/>
        </authorList>
    </citation>
    <scope>NUCLEOTIDE SEQUENCE</scope>
    <source>
        <strain evidence="4">CHS0354</strain>
        <tissue evidence="4">Mantle</tissue>
    </source>
</reference>
<accession>A0AAE0WCY6</accession>
<dbReference type="InterPro" id="IPR013491">
    <property type="entry name" value="Tape_meas_N"/>
</dbReference>